<dbReference type="Gene3D" id="3.40.50.150">
    <property type="entry name" value="Vaccinia Virus protein VP39"/>
    <property type="match status" value="1"/>
</dbReference>
<sequence>MSPYSHETVLLQEAIDGLNIIGSGTYVDCTYGRGGHSAEIIKRLNEHGHLYAFDSDQDAIEAGRKRFAEESTVTFTRENFRRAPAKLDTYGVESVNGVLFDLGVSSPQLDDKTRGFSYRGDEPLDMRMDRQQTLTAEEIVHTWPFESLVHIISRNGEEKFAKPIARAIETEREKTKITSTEQLAALVKHAIPAAARRSGGHPAKRTFQALRIAVNDELQAFEDALSTFVAKLEVEGRLAVITFHSLEDAIAKRTLNMYCSTPELPPGLPVIPEHMKPTMKWINKKPLVPSHEEVEKNRRARSARLRIVEKIRERRA</sequence>
<gene>
    <name evidence="6" type="primary">rsmH</name>
    <name evidence="7" type="ORF">DT065_05210</name>
</gene>
<evidence type="ECO:0000256" key="5">
    <source>
        <dbReference type="ARBA" id="ARBA00022691"/>
    </source>
</evidence>
<dbReference type="EMBL" id="CP031092">
    <property type="protein sequence ID" value="AXF55478.1"/>
    <property type="molecule type" value="Genomic_DNA"/>
</dbReference>
<reference evidence="7 8" key="1">
    <citation type="journal article" date="2018" name="J. Microbiol.">
        <title>Salicibibacter kimchii gen. nov., sp. nov., a moderately halophilic and alkalitolerant bacterium in the family Bacillaceae, isolated from kimchi.</title>
        <authorList>
            <person name="Jang J.Y."/>
            <person name="Oh Y.J."/>
            <person name="Lim S.K."/>
            <person name="Park H.K."/>
            <person name="Lee C."/>
            <person name="Kim J.Y."/>
            <person name="Lee M.A."/>
            <person name="Choi H.J."/>
        </authorList>
    </citation>
    <scope>NUCLEOTIDE SEQUENCE [LARGE SCALE GENOMIC DNA]</scope>
    <source>
        <strain evidence="7 8">NKC1-1</strain>
    </source>
</reference>
<evidence type="ECO:0000256" key="2">
    <source>
        <dbReference type="ARBA" id="ARBA00022552"/>
    </source>
</evidence>
<dbReference type="Gene3D" id="1.10.150.170">
    <property type="entry name" value="Putative methyltransferase TM0872, insert domain"/>
    <property type="match status" value="1"/>
</dbReference>
<comment type="subcellular location">
    <subcellularLocation>
        <location evidence="6">Cytoplasm</location>
    </subcellularLocation>
</comment>
<dbReference type="RefSeq" id="WP_114371495.1">
    <property type="nucleotide sequence ID" value="NZ_CP031092.1"/>
</dbReference>
<dbReference type="AlphaFoldDB" id="A0A345BWZ7"/>
<evidence type="ECO:0000313" key="7">
    <source>
        <dbReference type="EMBL" id="AXF55478.1"/>
    </source>
</evidence>
<keyword evidence="6" id="KW-0963">Cytoplasm</keyword>
<dbReference type="KEGG" id="rue:DT065_05210"/>
<dbReference type="PIRSF" id="PIRSF004486">
    <property type="entry name" value="MraW"/>
    <property type="match status" value="1"/>
</dbReference>
<dbReference type="SUPFAM" id="SSF81799">
    <property type="entry name" value="Putative methyltransferase TM0872, insert domain"/>
    <property type="match status" value="1"/>
</dbReference>
<protein>
    <recommendedName>
        <fullName evidence="6">Ribosomal RNA small subunit methyltransferase H</fullName>
        <ecNumber evidence="6">2.1.1.199</ecNumber>
    </recommendedName>
    <alternativeName>
        <fullName evidence="6">16S rRNA m(4)C1402 methyltransferase</fullName>
    </alternativeName>
    <alternativeName>
        <fullName evidence="6">rRNA (cytosine-N(4)-)-methyltransferase RsmH</fullName>
    </alternativeName>
</protein>
<keyword evidence="2 6" id="KW-0698">rRNA processing</keyword>
<organism evidence="7 8">
    <name type="scientific">Salicibibacter kimchii</name>
    <dbReference type="NCBI Taxonomy" id="2099786"/>
    <lineage>
        <taxon>Bacteria</taxon>
        <taxon>Bacillati</taxon>
        <taxon>Bacillota</taxon>
        <taxon>Bacilli</taxon>
        <taxon>Bacillales</taxon>
        <taxon>Bacillaceae</taxon>
        <taxon>Salicibibacter</taxon>
    </lineage>
</organism>
<name>A0A345BWZ7_9BACI</name>
<dbReference type="InterPro" id="IPR023397">
    <property type="entry name" value="SAM-dep_MeTrfase_MraW_recog"/>
</dbReference>
<keyword evidence="5 6" id="KW-0949">S-adenosyl-L-methionine</keyword>
<proteinExistence type="inferred from homology"/>
<comment type="catalytic activity">
    <reaction evidence="6">
        <text>cytidine(1402) in 16S rRNA + S-adenosyl-L-methionine = N(4)-methylcytidine(1402) in 16S rRNA + S-adenosyl-L-homocysteine + H(+)</text>
        <dbReference type="Rhea" id="RHEA:42928"/>
        <dbReference type="Rhea" id="RHEA-COMP:10286"/>
        <dbReference type="Rhea" id="RHEA-COMP:10287"/>
        <dbReference type="ChEBI" id="CHEBI:15378"/>
        <dbReference type="ChEBI" id="CHEBI:57856"/>
        <dbReference type="ChEBI" id="CHEBI:59789"/>
        <dbReference type="ChEBI" id="CHEBI:74506"/>
        <dbReference type="ChEBI" id="CHEBI:82748"/>
        <dbReference type="EC" id="2.1.1.199"/>
    </reaction>
</comment>
<dbReference type="GO" id="GO:0005737">
    <property type="term" value="C:cytoplasm"/>
    <property type="evidence" value="ECO:0007669"/>
    <property type="project" value="UniProtKB-SubCell"/>
</dbReference>
<feature type="binding site" evidence="6">
    <location>
        <position position="108"/>
    </location>
    <ligand>
        <name>S-adenosyl-L-methionine</name>
        <dbReference type="ChEBI" id="CHEBI:59789"/>
    </ligand>
</feature>
<dbReference type="InterPro" id="IPR029063">
    <property type="entry name" value="SAM-dependent_MTases_sf"/>
</dbReference>
<feature type="binding site" evidence="6">
    <location>
        <position position="101"/>
    </location>
    <ligand>
        <name>S-adenosyl-L-methionine</name>
        <dbReference type="ChEBI" id="CHEBI:59789"/>
    </ligand>
</feature>
<keyword evidence="8" id="KW-1185">Reference proteome</keyword>
<feature type="binding site" evidence="6">
    <location>
        <position position="54"/>
    </location>
    <ligand>
        <name>S-adenosyl-L-methionine</name>
        <dbReference type="ChEBI" id="CHEBI:59789"/>
    </ligand>
</feature>
<evidence type="ECO:0000313" key="8">
    <source>
        <dbReference type="Proteomes" id="UP000252100"/>
    </source>
</evidence>
<dbReference type="GO" id="GO:0070475">
    <property type="term" value="P:rRNA base methylation"/>
    <property type="evidence" value="ECO:0007669"/>
    <property type="project" value="UniProtKB-UniRule"/>
</dbReference>
<dbReference type="PANTHER" id="PTHR11265">
    <property type="entry name" value="S-ADENOSYL-METHYLTRANSFERASE MRAW"/>
    <property type="match status" value="1"/>
</dbReference>
<dbReference type="OrthoDB" id="9806637at2"/>
<evidence type="ECO:0000256" key="4">
    <source>
        <dbReference type="ARBA" id="ARBA00022679"/>
    </source>
</evidence>
<dbReference type="GO" id="GO:0071424">
    <property type="term" value="F:rRNA (cytosine-N4-)-methyltransferase activity"/>
    <property type="evidence" value="ECO:0007669"/>
    <property type="project" value="UniProtKB-UniRule"/>
</dbReference>
<keyword evidence="4 6" id="KW-0808">Transferase</keyword>
<evidence type="ECO:0000256" key="3">
    <source>
        <dbReference type="ARBA" id="ARBA00022603"/>
    </source>
</evidence>
<accession>A0A345BWZ7</accession>
<feature type="binding site" evidence="6">
    <location>
        <begin position="34"/>
        <end position="36"/>
    </location>
    <ligand>
        <name>S-adenosyl-L-methionine</name>
        <dbReference type="ChEBI" id="CHEBI:59789"/>
    </ligand>
</feature>
<dbReference type="InterPro" id="IPR002903">
    <property type="entry name" value="RsmH"/>
</dbReference>
<comment type="similarity">
    <text evidence="1 6">Belongs to the methyltransferase superfamily. RsmH family.</text>
</comment>
<evidence type="ECO:0000256" key="1">
    <source>
        <dbReference type="ARBA" id="ARBA00010396"/>
    </source>
</evidence>
<dbReference type="PANTHER" id="PTHR11265:SF0">
    <property type="entry name" value="12S RRNA N4-METHYLCYTIDINE METHYLTRANSFERASE"/>
    <property type="match status" value="1"/>
</dbReference>
<comment type="function">
    <text evidence="6">Specifically methylates the N4 position of cytidine in position 1402 (C1402) of 16S rRNA.</text>
</comment>
<dbReference type="EC" id="2.1.1.199" evidence="6"/>
<dbReference type="Proteomes" id="UP000252100">
    <property type="component" value="Chromosome"/>
</dbReference>
<keyword evidence="3 6" id="KW-0489">Methyltransferase</keyword>
<evidence type="ECO:0000256" key="6">
    <source>
        <dbReference type="HAMAP-Rule" id="MF_01007"/>
    </source>
</evidence>
<dbReference type="Pfam" id="PF01795">
    <property type="entry name" value="Methyltransf_5"/>
    <property type="match status" value="1"/>
</dbReference>
<dbReference type="SUPFAM" id="SSF53335">
    <property type="entry name" value="S-adenosyl-L-methionine-dependent methyltransferases"/>
    <property type="match status" value="1"/>
</dbReference>
<feature type="binding site" evidence="6">
    <location>
        <position position="80"/>
    </location>
    <ligand>
        <name>S-adenosyl-L-methionine</name>
        <dbReference type="ChEBI" id="CHEBI:59789"/>
    </ligand>
</feature>
<dbReference type="NCBIfam" id="TIGR00006">
    <property type="entry name" value="16S rRNA (cytosine(1402)-N(4))-methyltransferase RsmH"/>
    <property type="match status" value="1"/>
</dbReference>
<dbReference type="HAMAP" id="MF_01007">
    <property type="entry name" value="16SrRNA_methyltr_H"/>
    <property type="match status" value="1"/>
</dbReference>